<dbReference type="InterPro" id="IPR000719">
    <property type="entry name" value="Prot_kinase_dom"/>
</dbReference>
<dbReference type="PANTHER" id="PTHR44329">
    <property type="entry name" value="SERINE/THREONINE-PROTEIN KINASE TNNI3K-RELATED"/>
    <property type="match status" value="1"/>
</dbReference>
<protein>
    <recommendedName>
        <fullName evidence="1">Protein kinase domain-containing protein</fullName>
    </recommendedName>
</protein>
<keyword evidence="3" id="KW-1185">Reference proteome</keyword>
<dbReference type="PANTHER" id="PTHR44329:SF214">
    <property type="entry name" value="PROTEIN KINASE DOMAIN-CONTAINING PROTEIN"/>
    <property type="match status" value="1"/>
</dbReference>
<evidence type="ECO:0000259" key="1">
    <source>
        <dbReference type="PROSITE" id="PS50011"/>
    </source>
</evidence>
<dbReference type="Pfam" id="PF07714">
    <property type="entry name" value="PK_Tyr_Ser-Thr"/>
    <property type="match status" value="1"/>
</dbReference>
<dbReference type="InterPro" id="IPR011009">
    <property type="entry name" value="Kinase-like_dom_sf"/>
</dbReference>
<dbReference type="InterPro" id="IPR051681">
    <property type="entry name" value="Ser/Thr_Kinases-Pseudokinases"/>
</dbReference>
<dbReference type="InterPro" id="IPR001245">
    <property type="entry name" value="Ser-Thr/Tyr_kinase_cat_dom"/>
</dbReference>
<comment type="caution">
    <text evidence="2">The sequence shown here is derived from an EMBL/GenBank/DDBJ whole genome shotgun (WGS) entry which is preliminary data.</text>
</comment>
<dbReference type="SUPFAM" id="SSF56112">
    <property type="entry name" value="Protein kinase-like (PK-like)"/>
    <property type="match status" value="1"/>
</dbReference>
<dbReference type="PROSITE" id="PS50011">
    <property type="entry name" value="PROTEIN_KINASE_DOM"/>
    <property type="match status" value="1"/>
</dbReference>
<dbReference type="EMBL" id="JAKCXM010009201">
    <property type="protein sequence ID" value="KAJ0388542.1"/>
    <property type="molecule type" value="Genomic_DNA"/>
</dbReference>
<reference evidence="2" key="1">
    <citation type="submission" date="2021-12" db="EMBL/GenBank/DDBJ databases">
        <title>Prjna785345.</title>
        <authorList>
            <person name="Rujirawat T."/>
            <person name="Krajaejun T."/>
        </authorList>
    </citation>
    <scope>NUCLEOTIDE SEQUENCE</scope>
    <source>
        <strain evidence="2">Pi057C3</strain>
    </source>
</reference>
<name>A0AAD5LNK0_PYTIN</name>
<organism evidence="2 3">
    <name type="scientific">Pythium insidiosum</name>
    <name type="common">Pythiosis disease agent</name>
    <dbReference type="NCBI Taxonomy" id="114742"/>
    <lineage>
        <taxon>Eukaryota</taxon>
        <taxon>Sar</taxon>
        <taxon>Stramenopiles</taxon>
        <taxon>Oomycota</taxon>
        <taxon>Peronosporomycetes</taxon>
        <taxon>Pythiales</taxon>
        <taxon>Pythiaceae</taxon>
        <taxon>Pythium</taxon>
    </lineage>
</organism>
<dbReference type="Gene3D" id="1.10.510.10">
    <property type="entry name" value="Transferase(Phosphotransferase) domain 1"/>
    <property type="match status" value="1"/>
</dbReference>
<dbReference type="GO" id="GO:0004674">
    <property type="term" value="F:protein serine/threonine kinase activity"/>
    <property type="evidence" value="ECO:0007669"/>
    <property type="project" value="TreeGrafter"/>
</dbReference>
<gene>
    <name evidence="2" type="ORF">P43SY_011064</name>
</gene>
<evidence type="ECO:0000313" key="2">
    <source>
        <dbReference type="EMBL" id="KAJ0388542.1"/>
    </source>
</evidence>
<dbReference type="Proteomes" id="UP001209570">
    <property type="component" value="Unassembled WGS sequence"/>
</dbReference>
<sequence>MVGGRYGESADVFSFGVVLSELDTHEIPYNLLPEGAIVVHVHEGTLQVRFHRESDTEIVRLARDCMAYDASARPSASEVLARLAEIWRRYSGDGERVLYC</sequence>
<proteinExistence type="predicted"/>
<dbReference type="GO" id="GO:0005524">
    <property type="term" value="F:ATP binding"/>
    <property type="evidence" value="ECO:0007669"/>
    <property type="project" value="InterPro"/>
</dbReference>
<dbReference type="AlphaFoldDB" id="A0AAD5LNK0"/>
<accession>A0AAD5LNK0</accession>
<feature type="domain" description="Protein kinase" evidence="1">
    <location>
        <begin position="1"/>
        <end position="88"/>
    </location>
</feature>
<evidence type="ECO:0000313" key="3">
    <source>
        <dbReference type="Proteomes" id="UP001209570"/>
    </source>
</evidence>